<protein>
    <submittedName>
        <fullName evidence="2">Uncharacterized protein</fullName>
    </submittedName>
</protein>
<gene>
    <name evidence="2" type="ORF">HYY20_11610</name>
</gene>
<name>A0A932CQN0_UNCTE</name>
<feature type="region of interest" description="Disordered" evidence="1">
    <location>
        <begin position="73"/>
        <end position="119"/>
    </location>
</feature>
<evidence type="ECO:0000313" key="3">
    <source>
        <dbReference type="Proteomes" id="UP000769766"/>
    </source>
</evidence>
<comment type="caution">
    <text evidence="2">The sequence shown here is derived from an EMBL/GenBank/DDBJ whole genome shotgun (WGS) entry which is preliminary data.</text>
</comment>
<dbReference type="Proteomes" id="UP000769766">
    <property type="component" value="Unassembled WGS sequence"/>
</dbReference>
<feature type="compositionally biased region" description="Basic and acidic residues" evidence="1">
    <location>
        <begin position="93"/>
        <end position="119"/>
    </location>
</feature>
<sequence length="119" mass="12550">MLLLRIPPLLPVADIVVPMTEPPELIKPVKPVKPIKSIMGKPAMAAMSQALSEPLAKALPESALKGIATEAKALAPEAPGRSSKGASHGPMEGLHDDPALIPRSKDQRLGLRGRMEAQN</sequence>
<reference evidence="2" key="1">
    <citation type="submission" date="2020-07" db="EMBL/GenBank/DDBJ databases">
        <title>Huge and variable diversity of episymbiotic CPR bacteria and DPANN archaea in groundwater ecosystems.</title>
        <authorList>
            <person name="He C.Y."/>
            <person name="Keren R."/>
            <person name="Whittaker M."/>
            <person name="Farag I.F."/>
            <person name="Doudna J."/>
            <person name="Cate J.H.D."/>
            <person name="Banfield J.F."/>
        </authorList>
    </citation>
    <scope>NUCLEOTIDE SEQUENCE</scope>
    <source>
        <strain evidence="2">NC_groundwater_672_Ag_B-0.1um_62_36</strain>
    </source>
</reference>
<organism evidence="2 3">
    <name type="scientific">Tectimicrobiota bacterium</name>
    <dbReference type="NCBI Taxonomy" id="2528274"/>
    <lineage>
        <taxon>Bacteria</taxon>
        <taxon>Pseudomonadati</taxon>
        <taxon>Nitrospinota/Tectimicrobiota group</taxon>
        <taxon>Candidatus Tectimicrobiota</taxon>
    </lineage>
</organism>
<accession>A0A932CQN0</accession>
<dbReference type="EMBL" id="JACPRF010000355">
    <property type="protein sequence ID" value="MBI2877519.1"/>
    <property type="molecule type" value="Genomic_DNA"/>
</dbReference>
<evidence type="ECO:0000313" key="2">
    <source>
        <dbReference type="EMBL" id="MBI2877519.1"/>
    </source>
</evidence>
<proteinExistence type="predicted"/>
<evidence type="ECO:0000256" key="1">
    <source>
        <dbReference type="SAM" id="MobiDB-lite"/>
    </source>
</evidence>
<dbReference type="AlphaFoldDB" id="A0A932CQN0"/>